<dbReference type="InterPro" id="IPR015892">
    <property type="entry name" value="Carbonic_anhydrase_CS"/>
</dbReference>
<dbReference type="Pfam" id="PF00484">
    <property type="entry name" value="Pro_CA"/>
    <property type="match status" value="1"/>
</dbReference>
<evidence type="ECO:0000313" key="9">
    <source>
        <dbReference type="Proteomes" id="UP001500655"/>
    </source>
</evidence>
<dbReference type="InterPro" id="IPR036874">
    <property type="entry name" value="Carbonic_anhydrase_sf"/>
</dbReference>
<evidence type="ECO:0000256" key="5">
    <source>
        <dbReference type="ARBA" id="ARBA00024993"/>
    </source>
</evidence>
<evidence type="ECO:0000256" key="1">
    <source>
        <dbReference type="ARBA" id="ARBA00006217"/>
    </source>
</evidence>
<reference evidence="9" key="1">
    <citation type="journal article" date="2019" name="Int. J. Syst. Evol. Microbiol.">
        <title>The Global Catalogue of Microorganisms (GCM) 10K type strain sequencing project: providing services to taxonomists for standard genome sequencing and annotation.</title>
        <authorList>
            <consortium name="The Broad Institute Genomics Platform"/>
            <consortium name="The Broad Institute Genome Sequencing Center for Infectious Disease"/>
            <person name="Wu L."/>
            <person name="Ma J."/>
        </authorList>
    </citation>
    <scope>NUCLEOTIDE SEQUENCE [LARGE SCALE GENOMIC DNA]</scope>
    <source>
        <strain evidence="9">JCM 13249</strain>
    </source>
</reference>
<comment type="function">
    <text evidence="7">Reversible hydration of carbon dioxide.</text>
</comment>
<dbReference type="SUPFAM" id="SSF53056">
    <property type="entry name" value="beta-carbonic anhydrase, cab"/>
    <property type="match status" value="1"/>
</dbReference>
<organism evidence="8 9">
    <name type="scientific">Luedemannella helvata</name>
    <dbReference type="NCBI Taxonomy" id="349315"/>
    <lineage>
        <taxon>Bacteria</taxon>
        <taxon>Bacillati</taxon>
        <taxon>Actinomycetota</taxon>
        <taxon>Actinomycetes</taxon>
        <taxon>Micromonosporales</taxon>
        <taxon>Micromonosporaceae</taxon>
        <taxon>Luedemannella</taxon>
    </lineage>
</organism>
<accession>A0ABP4X7Y1</accession>
<evidence type="ECO:0000313" key="8">
    <source>
        <dbReference type="EMBL" id="GAA1772694.1"/>
    </source>
</evidence>
<dbReference type="PANTHER" id="PTHR11002:SF79">
    <property type="entry name" value="CARBONIC ANHYDRASE 2"/>
    <property type="match status" value="1"/>
</dbReference>
<evidence type="ECO:0000256" key="7">
    <source>
        <dbReference type="RuleBase" id="RU003956"/>
    </source>
</evidence>
<dbReference type="EMBL" id="BAAALS010000033">
    <property type="protein sequence ID" value="GAA1772694.1"/>
    <property type="molecule type" value="Genomic_DNA"/>
</dbReference>
<evidence type="ECO:0000256" key="6">
    <source>
        <dbReference type="ARBA" id="ARBA00048348"/>
    </source>
</evidence>
<dbReference type="InterPro" id="IPR001765">
    <property type="entry name" value="Carbonic_anhydrase"/>
</dbReference>
<dbReference type="Gene3D" id="3.40.1050.10">
    <property type="entry name" value="Carbonic anhydrase"/>
    <property type="match status" value="1"/>
</dbReference>
<keyword evidence="9" id="KW-1185">Reference proteome</keyword>
<keyword evidence="3 7" id="KW-0862">Zinc</keyword>
<keyword evidence="4 7" id="KW-0456">Lyase</keyword>
<evidence type="ECO:0000256" key="4">
    <source>
        <dbReference type="ARBA" id="ARBA00023239"/>
    </source>
</evidence>
<comment type="catalytic activity">
    <reaction evidence="6 7">
        <text>hydrogencarbonate + H(+) = CO2 + H2O</text>
        <dbReference type="Rhea" id="RHEA:10748"/>
        <dbReference type="ChEBI" id="CHEBI:15377"/>
        <dbReference type="ChEBI" id="CHEBI:15378"/>
        <dbReference type="ChEBI" id="CHEBI:16526"/>
        <dbReference type="ChEBI" id="CHEBI:17544"/>
        <dbReference type="EC" id="4.2.1.1"/>
    </reaction>
</comment>
<dbReference type="Proteomes" id="UP001500655">
    <property type="component" value="Unassembled WGS sequence"/>
</dbReference>
<comment type="caution">
    <text evidence="8">The sequence shown here is derived from an EMBL/GenBank/DDBJ whole genome shotgun (WGS) entry which is preliminary data.</text>
</comment>
<evidence type="ECO:0000256" key="2">
    <source>
        <dbReference type="ARBA" id="ARBA00012925"/>
    </source>
</evidence>
<dbReference type="SMART" id="SM00947">
    <property type="entry name" value="Pro_CA"/>
    <property type="match status" value="1"/>
</dbReference>
<dbReference type="EC" id="4.2.1.1" evidence="2 7"/>
<protein>
    <recommendedName>
        <fullName evidence="2 7">Carbonic anhydrase</fullName>
        <ecNumber evidence="2 7">4.2.1.1</ecNumber>
    </recommendedName>
    <alternativeName>
        <fullName evidence="7">Carbonate dehydratase</fullName>
    </alternativeName>
</protein>
<comment type="similarity">
    <text evidence="1 7">Belongs to the beta-class carbonic anhydrase family.</text>
</comment>
<dbReference type="PROSITE" id="PS00705">
    <property type="entry name" value="PROK_CO2_ANHYDRASE_2"/>
    <property type="match status" value="1"/>
</dbReference>
<name>A0ABP4X7Y1_9ACTN</name>
<proteinExistence type="inferred from homology"/>
<dbReference type="RefSeq" id="WP_344087015.1">
    <property type="nucleotide sequence ID" value="NZ_BAAALS010000033.1"/>
</dbReference>
<gene>
    <name evidence="8" type="primary">canB</name>
    <name evidence="8" type="ORF">GCM10009681_50260</name>
</gene>
<dbReference type="PANTHER" id="PTHR11002">
    <property type="entry name" value="CARBONIC ANHYDRASE"/>
    <property type="match status" value="1"/>
</dbReference>
<comment type="function">
    <text evidence="5">Catalyzes the reversible hydration of carbon dioxide to form bicarbonate.</text>
</comment>
<evidence type="ECO:0000256" key="3">
    <source>
        <dbReference type="ARBA" id="ARBA00022833"/>
    </source>
</evidence>
<sequence length="207" mass="21495">MRSQGVTPQKALEVLLAGNDRFTSGAPRYGHEVSSEAARSVEQKPYAVVAGCIDSRVPLEAIFDQDFGSIAVVRSGAHVLDRALIGSIEFAVTELSVPLVLVLGHERCGAVASTVEAVRAGTRPPGALSYLIEVIAPSVTGAEAEVATGGAPLTEEELAARATRRHVLFTVAQLRALPVVATSRGEVAVAGAIYNLDSGEVELLTGP</sequence>